<evidence type="ECO:0000313" key="2">
    <source>
        <dbReference type="Proteomes" id="UP001165101"/>
    </source>
</evidence>
<sequence>MGWLVFGDKLSFINIIGLTITLGDIIWYNFYRFEQQKEINDAKTAIANASLSSSTGGSNNNNINDIINKNDDINDMQYELNDTEDNYNYSNNYNYGKEIGSVNMDMTNTSGNTSTNNNITTTTATPSSTNNNTINTSNNGNDGGTVGSVGISVSHDVSDSIVESIELNHLNIAKSRGASSSSSYIIDSESKAK</sequence>
<protein>
    <submittedName>
        <fullName evidence="1">Unnamed protein product</fullName>
    </submittedName>
</protein>
<keyword evidence="2" id="KW-1185">Reference proteome</keyword>
<accession>A0ACB5U462</accession>
<dbReference type="Proteomes" id="UP001165101">
    <property type="component" value="Unassembled WGS sequence"/>
</dbReference>
<organism evidence="1 2">
    <name type="scientific">Candida boidinii</name>
    <name type="common">Yeast</name>
    <dbReference type="NCBI Taxonomy" id="5477"/>
    <lineage>
        <taxon>Eukaryota</taxon>
        <taxon>Fungi</taxon>
        <taxon>Dikarya</taxon>
        <taxon>Ascomycota</taxon>
        <taxon>Saccharomycotina</taxon>
        <taxon>Pichiomycetes</taxon>
        <taxon>Pichiales</taxon>
        <taxon>Pichiaceae</taxon>
        <taxon>Ogataea</taxon>
        <taxon>Ogataea/Candida clade</taxon>
    </lineage>
</organism>
<reference evidence="1" key="1">
    <citation type="submission" date="2023-04" db="EMBL/GenBank/DDBJ databases">
        <title>Candida boidinii NBRC 1967.</title>
        <authorList>
            <person name="Ichikawa N."/>
            <person name="Sato H."/>
            <person name="Tonouchi N."/>
        </authorList>
    </citation>
    <scope>NUCLEOTIDE SEQUENCE</scope>
    <source>
        <strain evidence="1">NBRC 1967</strain>
    </source>
</reference>
<comment type="caution">
    <text evidence="1">The sequence shown here is derived from an EMBL/GenBank/DDBJ whole genome shotgun (WGS) entry which is preliminary data.</text>
</comment>
<evidence type="ECO:0000313" key="1">
    <source>
        <dbReference type="EMBL" id="GMF00800.1"/>
    </source>
</evidence>
<gene>
    <name evidence="1" type="ORF">Cboi01_000565000</name>
</gene>
<name>A0ACB5U462_CANBO</name>
<proteinExistence type="predicted"/>
<dbReference type="EMBL" id="BSXV01004578">
    <property type="protein sequence ID" value="GMF00800.1"/>
    <property type="molecule type" value="Genomic_DNA"/>
</dbReference>